<organism evidence="1">
    <name type="scientific">Atlantic salmon reovirus TS</name>
    <dbReference type="NCBI Taxonomy" id="429743"/>
    <lineage>
        <taxon>Viruses</taxon>
        <taxon>Riboviria</taxon>
        <taxon>Orthornavirae</taxon>
        <taxon>Duplornaviricota</taxon>
        <taxon>Resentoviricetes</taxon>
        <taxon>Reovirales</taxon>
        <taxon>Spinareoviridae</taxon>
        <taxon>Aquareovirus</taxon>
        <taxon>Aquareovirus salmonis</taxon>
    </lineage>
</organism>
<accession>A4GV33</accession>
<proteinExistence type="predicted"/>
<dbReference type="EMBL" id="EF434979">
    <property type="protein sequence ID" value="ABO32574.1"/>
    <property type="molecule type" value="Genomic_RNA"/>
</dbReference>
<reference evidence="1" key="1">
    <citation type="submission" date="2007-02" db="EMBL/GenBank/DDBJ databases">
        <title>Sequence of genome segments 2 and 10 of Atlantic salmon reovirus (TSRV) isolated from Atlantic salmon (Salmo salar) in Tasmania.</title>
        <authorList>
            <person name="Carlile G.A."/>
            <person name="McColl K."/>
            <person name="Crane M.J."/>
        </authorList>
    </citation>
    <scope>NUCLEOTIDE SEQUENCE</scope>
</reference>
<gene>
    <name evidence="1" type="primary">TSRVs10</name>
</gene>
<protein>
    <submittedName>
        <fullName evidence="1">VP7</fullName>
    </submittedName>
</protein>
<name>A4GV33_9REOV</name>
<evidence type="ECO:0000313" key="1">
    <source>
        <dbReference type="EMBL" id="ABO32574.1"/>
    </source>
</evidence>
<sequence>METKPIHPTIATQFCDSLVHGHLSGARIDGQWSNDARDPELLTDGSYVVCASCFKILLNHHAPPTYITHQCHESHASRQMGRSLASNLLHIQDTIQRTVQDGFLALRSRDSLSKTLSGAGNQMTEEAFADIKATIKKARAGKVNKVMSLDRICGAVNCDRALTFYGRDLASHPLVTGATSFRTEIEEITGEKLARVQRTITGGPPDVIVQTDAMPVPILYRPAMEMIEPVVSKGARAIWAHAMMNQSCDKLSTACRQRAYGRGGLNIANLSLSCANRSSATRCLKGCTPELLVLEDED</sequence>